<sequence length="149" mass="16676">MVSKVSVRPAQVFDFGGIAAILNRVFGRPGTVMPQGPVKADELSRWMTEDDIWHVAEIEGEIVGAQWIAPRQERGEWEIATFVPRGDHDIQTGSQLWEATHRAARSRAGKRIFAFIHPGNEGAIAYYRSRGFEQGAGMRDGKIVKVFRL</sequence>
<feature type="domain" description="N-acetyltransferase" evidence="1">
    <location>
        <begin position="5"/>
        <end position="149"/>
    </location>
</feature>
<name>A0A0D1EEY0_9RHOB</name>
<dbReference type="InterPro" id="IPR016181">
    <property type="entry name" value="Acyl_CoA_acyltransferase"/>
</dbReference>
<accession>A0A0D1EEY0</accession>
<dbReference type="OrthoDB" id="5997585at2"/>
<reference evidence="2 3" key="1">
    <citation type="submission" date="2015-02" db="EMBL/GenBank/DDBJ databases">
        <title>Genome Sequence of Jannaschia aquimarina DSM28248, a member of the Roseobacter clade.</title>
        <authorList>
            <person name="Voget S."/>
            <person name="Daniel R."/>
        </authorList>
    </citation>
    <scope>NUCLEOTIDE SEQUENCE [LARGE SCALE GENOMIC DNA]</scope>
    <source>
        <strain evidence="2 3">GSW-M26</strain>
    </source>
</reference>
<dbReference type="SUPFAM" id="SSF55729">
    <property type="entry name" value="Acyl-CoA N-acyltransferases (Nat)"/>
    <property type="match status" value="1"/>
</dbReference>
<dbReference type="Pfam" id="PF00583">
    <property type="entry name" value="Acetyltransf_1"/>
    <property type="match status" value="1"/>
</dbReference>
<gene>
    <name evidence="2" type="ORF">jaqu_28850</name>
</gene>
<evidence type="ECO:0000313" key="3">
    <source>
        <dbReference type="Proteomes" id="UP000032232"/>
    </source>
</evidence>
<dbReference type="Gene3D" id="3.40.630.30">
    <property type="match status" value="1"/>
</dbReference>
<dbReference type="InterPro" id="IPR000182">
    <property type="entry name" value="GNAT_dom"/>
</dbReference>
<proteinExistence type="predicted"/>
<keyword evidence="2" id="KW-0808">Transferase</keyword>
<organism evidence="2 3">
    <name type="scientific">Jannaschia aquimarina</name>
    <dbReference type="NCBI Taxonomy" id="935700"/>
    <lineage>
        <taxon>Bacteria</taxon>
        <taxon>Pseudomonadati</taxon>
        <taxon>Pseudomonadota</taxon>
        <taxon>Alphaproteobacteria</taxon>
        <taxon>Rhodobacterales</taxon>
        <taxon>Roseobacteraceae</taxon>
        <taxon>Jannaschia</taxon>
    </lineage>
</organism>
<dbReference type="PATRIC" id="fig|935700.4.peg.2986"/>
<dbReference type="EMBL" id="JYFE01000050">
    <property type="protein sequence ID" value="KIT15451.1"/>
    <property type="molecule type" value="Genomic_DNA"/>
</dbReference>
<dbReference type="PROSITE" id="PS51186">
    <property type="entry name" value="GNAT"/>
    <property type="match status" value="1"/>
</dbReference>
<dbReference type="GO" id="GO:0016747">
    <property type="term" value="F:acyltransferase activity, transferring groups other than amino-acyl groups"/>
    <property type="evidence" value="ECO:0007669"/>
    <property type="project" value="InterPro"/>
</dbReference>
<dbReference type="Proteomes" id="UP000032232">
    <property type="component" value="Unassembled WGS sequence"/>
</dbReference>
<dbReference type="RefSeq" id="WP_052500984.1">
    <property type="nucleotide sequence ID" value="NZ_FZPF01000008.1"/>
</dbReference>
<comment type="caution">
    <text evidence="2">The sequence shown here is derived from an EMBL/GenBank/DDBJ whole genome shotgun (WGS) entry which is preliminary data.</text>
</comment>
<evidence type="ECO:0000259" key="1">
    <source>
        <dbReference type="PROSITE" id="PS51186"/>
    </source>
</evidence>
<evidence type="ECO:0000313" key="2">
    <source>
        <dbReference type="EMBL" id="KIT15451.1"/>
    </source>
</evidence>
<keyword evidence="3" id="KW-1185">Reference proteome</keyword>
<dbReference type="STRING" id="935700.jaqu_28850"/>
<protein>
    <submittedName>
        <fullName evidence="2">Acetyltransferase (GNAT) family protein</fullName>
    </submittedName>
</protein>
<dbReference type="AlphaFoldDB" id="A0A0D1EEY0"/>